<feature type="transmembrane region" description="Helical" evidence="2">
    <location>
        <begin position="197"/>
        <end position="220"/>
    </location>
</feature>
<comment type="caution">
    <text evidence="3">The sequence shown here is derived from an EMBL/GenBank/DDBJ whole genome shotgun (WGS) entry which is preliminary data.</text>
</comment>
<evidence type="ECO:0000256" key="1">
    <source>
        <dbReference type="SAM" id="MobiDB-lite"/>
    </source>
</evidence>
<dbReference type="Proteomes" id="UP001163105">
    <property type="component" value="Unassembled WGS sequence"/>
</dbReference>
<keyword evidence="2" id="KW-0472">Membrane</keyword>
<feature type="compositionally biased region" description="Low complexity" evidence="1">
    <location>
        <begin position="16"/>
        <end position="27"/>
    </location>
</feature>
<proteinExistence type="predicted"/>
<feature type="region of interest" description="Disordered" evidence="1">
    <location>
        <begin position="1"/>
        <end position="70"/>
    </location>
</feature>
<keyword evidence="2" id="KW-1133">Transmembrane helix</keyword>
<feature type="region of interest" description="Disordered" evidence="1">
    <location>
        <begin position="311"/>
        <end position="377"/>
    </location>
</feature>
<evidence type="ECO:0008006" key="5">
    <source>
        <dbReference type="Google" id="ProtNLM"/>
    </source>
</evidence>
<feature type="transmembrane region" description="Helical" evidence="2">
    <location>
        <begin position="249"/>
        <end position="272"/>
    </location>
</feature>
<keyword evidence="4" id="KW-1185">Reference proteome</keyword>
<sequence>MAPETSTQTDTRAAETVSPVTSGTTTPHRSYAEPVQEHFAPAMPSRAMPADHRGAATADGVPPHPSQQQQQQPYVLYPSSYGNHYIPYEARQSELLGQANMNAQQHGGHVVPPRIIVQESKPWRTTKDVMHVLVMATSIAGIGIGISLAHESYYSDAIIGTLVAVPIFGVALIWSLAEMITRATTHWGPGIHPGAHVGVCLILWLAAVLGGGCLATYVSFVTYEDCEYRSSRYSSNSSECESRPTRGRFLGLAILAFALFIWEFFLFVAGCIDTHRRNKARSNAPIMIVAQPGMHPQPAMVQQPMAQQQYYYPPPPQAYHPHQSGAGPHPMHPSAAADARAAAPEGQRESTRGKQPETAQHPNITEFYSPAGPGTAV</sequence>
<dbReference type="EMBL" id="JAQHRD010000001">
    <property type="protein sequence ID" value="KAJ6445296.1"/>
    <property type="molecule type" value="Genomic_DNA"/>
</dbReference>
<gene>
    <name evidence="3" type="ORF">O9K51_00055</name>
</gene>
<feature type="transmembrane region" description="Helical" evidence="2">
    <location>
        <begin position="154"/>
        <end position="176"/>
    </location>
</feature>
<feature type="transmembrane region" description="Helical" evidence="2">
    <location>
        <begin position="129"/>
        <end position="148"/>
    </location>
</feature>
<feature type="compositionally biased region" description="Basic and acidic residues" evidence="1">
    <location>
        <begin position="346"/>
        <end position="355"/>
    </location>
</feature>
<evidence type="ECO:0000256" key="2">
    <source>
        <dbReference type="SAM" id="Phobius"/>
    </source>
</evidence>
<reference evidence="3" key="1">
    <citation type="submission" date="2023-01" db="EMBL/GenBank/DDBJ databases">
        <title>The growth and conidiation of Purpureocillium lavendulum are regulated by nitrogen source and histone H3K14 acetylation.</title>
        <authorList>
            <person name="Tang P."/>
            <person name="Han J."/>
            <person name="Zhang C."/>
            <person name="Tang P."/>
            <person name="Qi F."/>
            <person name="Zhang K."/>
            <person name="Liang L."/>
        </authorList>
    </citation>
    <scope>NUCLEOTIDE SEQUENCE</scope>
    <source>
        <strain evidence="3">YMF1.00683</strain>
    </source>
</reference>
<protein>
    <recommendedName>
        <fullName evidence="5">MARVEL domain-containing protein</fullName>
    </recommendedName>
</protein>
<feature type="compositionally biased region" description="Polar residues" evidence="1">
    <location>
        <begin position="1"/>
        <end position="11"/>
    </location>
</feature>
<accession>A0AB34G382</accession>
<evidence type="ECO:0000313" key="4">
    <source>
        <dbReference type="Proteomes" id="UP001163105"/>
    </source>
</evidence>
<keyword evidence="2" id="KW-0812">Transmembrane</keyword>
<dbReference type="AlphaFoldDB" id="A0AB34G382"/>
<name>A0AB34G382_9HYPO</name>
<evidence type="ECO:0000313" key="3">
    <source>
        <dbReference type="EMBL" id="KAJ6445296.1"/>
    </source>
</evidence>
<organism evidence="3 4">
    <name type="scientific">Purpureocillium lavendulum</name>
    <dbReference type="NCBI Taxonomy" id="1247861"/>
    <lineage>
        <taxon>Eukaryota</taxon>
        <taxon>Fungi</taxon>
        <taxon>Dikarya</taxon>
        <taxon>Ascomycota</taxon>
        <taxon>Pezizomycotina</taxon>
        <taxon>Sordariomycetes</taxon>
        <taxon>Hypocreomycetidae</taxon>
        <taxon>Hypocreales</taxon>
        <taxon>Ophiocordycipitaceae</taxon>
        <taxon>Purpureocillium</taxon>
    </lineage>
</organism>